<keyword evidence="8" id="KW-0804">Transcription</keyword>
<dbReference type="FunFam" id="3.30.160.60:FF:000557">
    <property type="entry name" value="zinc finger and SCAN domain-containing protein 29"/>
    <property type="match status" value="1"/>
</dbReference>
<evidence type="ECO:0000313" key="14">
    <source>
        <dbReference type="Proteomes" id="UP000694580"/>
    </source>
</evidence>
<dbReference type="PANTHER" id="PTHR24399:SF70">
    <property type="entry name" value="C2H2-TYPE DOMAIN-CONTAINING PROTEIN"/>
    <property type="match status" value="1"/>
</dbReference>
<evidence type="ECO:0000256" key="4">
    <source>
        <dbReference type="ARBA" id="ARBA00022771"/>
    </source>
</evidence>
<evidence type="ECO:0000256" key="10">
    <source>
        <dbReference type="PROSITE-ProRule" id="PRU00042"/>
    </source>
</evidence>
<evidence type="ECO:0000313" key="13">
    <source>
        <dbReference type="Ensembl" id="ENSDCDP00010000409.1"/>
    </source>
</evidence>
<reference evidence="13" key="3">
    <citation type="submission" date="2025-09" db="UniProtKB">
        <authorList>
            <consortium name="Ensembl"/>
        </authorList>
    </citation>
    <scope>IDENTIFICATION</scope>
</reference>
<dbReference type="PROSITE" id="PS00028">
    <property type="entry name" value="ZINC_FINGER_C2H2_1"/>
    <property type="match status" value="1"/>
</dbReference>
<dbReference type="SMART" id="SM00355">
    <property type="entry name" value="ZnF_C2H2"/>
    <property type="match status" value="3"/>
</dbReference>
<keyword evidence="2" id="KW-0479">Metal-binding</keyword>
<keyword evidence="3" id="KW-0677">Repeat</keyword>
<dbReference type="SUPFAM" id="SSF57667">
    <property type="entry name" value="beta-beta-alpha zinc fingers"/>
    <property type="match status" value="2"/>
</dbReference>
<dbReference type="GO" id="GO:0000978">
    <property type="term" value="F:RNA polymerase II cis-regulatory region sequence-specific DNA binding"/>
    <property type="evidence" value="ECO:0007669"/>
    <property type="project" value="TreeGrafter"/>
</dbReference>
<dbReference type="GO" id="GO:0005654">
    <property type="term" value="C:nucleoplasm"/>
    <property type="evidence" value="ECO:0007669"/>
    <property type="project" value="TreeGrafter"/>
</dbReference>
<evidence type="ECO:0000256" key="5">
    <source>
        <dbReference type="ARBA" id="ARBA00022833"/>
    </source>
</evidence>
<evidence type="ECO:0000256" key="11">
    <source>
        <dbReference type="SAM" id="MobiDB-lite"/>
    </source>
</evidence>
<dbReference type="FunFam" id="3.30.160.60:FF:000303">
    <property type="entry name" value="Zinc finger protein 41"/>
    <property type="match status" value="1"/>
</dbReference>
<protein>
    <recommendedName>
        <fullName evidence="12">C2H2-type domain-containing protein</fullName>
    </recommendedName>
</protein>
<dbReference type="InterPro" id="IPR036236">
    <property type="entry name" value="Znf_C2H2_sf"/>
</dbReference>
<dbReference type="PROSITE" id="PS50157">
    <property type="entry name" value="ZINC_FINGER_C2H2_2"/>
    <property type="match status" value="3"/>
</dbReference>
<dbReference type="FunFam" id="3.30.160.60:FF:001498">
    <property type="entry name" value="Zinc finger protein 404"/>
    <property type="match status" value="1"/>
</dbReference>
<dbReference type="GO" id="GO:0008270">
    <property type="term" value="F:zinc ion binding"/>
    <property type="evidence" value="ECO:0007669"/>
    <property type="project" value="UniProtKB-KW"/>
</dbReference>
<evidence type="ECO:0000256" key="2">
    <source>
        <dbReference type="ARBA" id="ARBA00022723"/>
    </source>
</evidence>
<reference evidence="13 14" key="1">
    <citation type="submission" date="2020-06" db="EMBL/GenBank/DDBJ databases">
        <authorList>
            <consortium name="Wellcome Sanger Institute Data Sharing"/>
        </authorList>
    </citation>
    <scope>NUCLEOTIDE SEQUENCE [LARGE SCALE GENOMIC DNA]</scope>
</reference>
<proteinExistence type="predicted"/>
<feature type="domain" description="C2H2-type" evidence="12">
    <location>
        <begin position="72"/>
        <end position="99"/>
    </location>
</feature>
<keyword evidence="5" id="KW-0862">Zinc</keyword>
<feature type="domain" description="C2H2-type" evidence="12">
    <location>
        <begin position="100"/>
        <end position="124"/>
    </location>
</feature>
<feature type="domain" description="C2H2-type" evidence="12">
    <location>
        <begin position="125"/>
        <end position="146"/>
    </location>
</feature>
<comment type="subcellular location">
    <subcellularLocation>
        <location evidence="1">Nucleus</location>
    </subcellularLocation>
</comment>
<keyword evidence="7" id="KW-0238">DNA-binding</keyword>
<keyword evidence="9" id="KW-0539">Nucleus</keyword>
<reference evidence="13" key="2">
    <citation type="submission" date="2025-08" db="UniProtKB">
        <authorList>
            <consortium name="Ensembl"/>
        </authorList>
    </citation>
    <scope>IDENTIFICATION</scope>
</reference>
<dbReference type="PANTHER" id="PTHR24399">
    <property type="entry name" value="ZINC FINGER AND BTB DOMAIN-CONTAINING"/>
    <property type="match status" value="1"/>
</dbReference>
<dbReference type="Pfam" id="PF00096">
    <property type="entry name" value="zf-C2H2"/>
    <property type="match status" value="2"/>
</dbReference>
<feature type="region of interest" description="Disordered" evidence="11">
    <location>
        <begin position="1"/>
        <end position="21"/>
    </location>
</feature>
<sequence length="192" mass="21720">MSLLQQHQKSHAPKRPRCDGRFVQRRGLSRHKCFVAEPVSGEEEDGGGDAEATCTRCPGTLRQKPAADEKPYCCELCGTLFKTRCSLNRHQRVHSGEKPFSCDVCGKGFRRLMVHMRNHTGEKPYGCEECGKRFRQLGHLTTHKKIIRLQSAVSVSSKIIGLPVRSLSHICDQQTCRLVLKIIRDPSKLSFY</sequence>
<evidence type="ECO:0000256" key="9">
    <source>
        <dbReference type="ARBA" id="ARBA00023242"/>
    </source>
</evidence>
<evidence type="ECO:0000256" key="1">
    <source>
        <dbReference type="ARBA" id="ARBA00004123"/>
    </source>
</evidence>
<dbReference type="Ensembl" id="ENSDCDT00010000420.1">
    <property type="protein sequence ID" value="ENSDCDP00010000409.1"/>
    <property type="gene ID" value="ENSDCDG00010000213.1"/>
</dbReference>
<evidence type="ECO:0000256" key="8">
    <source>
        <dbReference type="ARBA" id="ARBA00023163"/>
    </source>
</evidence>
<keyword evidence="4 10" id="KW-0863">Zinc-finger</keyword>
<dbReference type="Proteomes" id="UP000694580">
    <property type="component" value="Chromosome 3"/>
</dbReference>
<evidence type="ECO:0000256" key="6">
    <source>
        <dbReference type="ARBA" id="ARBA00023015"/>
    </source>
</evidence>
<evidence type="ECO:0000256" key="7">
    <source>
        <dbReference type="ARBA" id="ARBA00023125"/>
    </source>
</evidence>
<dbReference type="InterPro" id="IPR013087">
    <property type="entry name" value="Znf_C2H2_type"/>
</dbReference>
<dbReference type="Gene3D" id="3.30.160.60">
    <property type="entry name" value="Classic Zinc Finger"/>
    <property type="match status" value="3"/>
</dbReference>
<accession>A0AAY3ZVJ4</accession>
<name>A0AAY3ZVJ4_9TELE</name>
<evidence type="ECO:0000259" key="12">
    <source>
        <dbReference type="PROSITE" id="PS50157"/>
    </source>
</evidence>
<dbReference type="GO" id="GO:0001227">
    <property type="term" value="F:DNA-binding transcription repressor activity, RNA polymerase II-specific"/>
    <property type="evidence" value="ECO:0007669"/>
    <property type="project" value="TreeGrafter"/>
</dbReference>
<dbReference type="GeneTree" id="ENSGT01150000286953"/>
<evidence type="ECO:0000256" key="3">
    <source>
        <dbReference type="ARBA" id="ARBA00022737"/>
    </source>
</evidence>
<keyword evidence="14" id="KW-1185">Reference proteome</keyword>
<organism evidence="13 14">
    <name type="scientific">Denticeps clupeoides</name>
    <name type="common">denticle herring</name>
    <dbReference type="NCBI Taxonomy" id="299321"/>
    <lineage>
        <taxon>Eukaryota</taxon>
        <taxon>Metazoa</taxon>
        <taxon>Chordata</taxon>
        <taxon>Craniata</taxon>
        <taxon>Vertebrata</taxon>
        <taxon>Euteleostomi</taxon>
        <taxon>Actinopterygii</taxon>
        <taxon>Neopterygii</taxon>
        <taxon>Teleostei</taxon>
        <taxon>Clupei</taxon>
        <taxon>Clupeiformes</taxon>
        <taxon>Denticipitoidei</taxon>
        <taxon>Denticipitidae</taxon>
        <taxon>Denticeps</taxon>
    </lineage>
</organism>
<dbReference type="AlphaFoldDB" id="A0AAY3ZVJ4"/>
<keyword evidence="6" id="KW-0805">Transcription regulation</keyword>